<dbReference type="AlphaFoldDB" id="A0A0V0J350"/>
<proteinExistence type="predicted"/>
<protein>
    <submittedName>
        <fullName evidence="1">Uncharacterized protein</fullName>
    </submittedName>
</protein>
<dbReference type="EMBL" id="GEEE01003516">
    <property type="protein sequence ID" value="JAP59709.1"/>
    <property type="molecule type" value="Transcribed_RNA"/>
</dbReference>
<accession>A0A0V0J350</accession>
<organism evidence="1">
    <name type="scientific">Schistocephalus solidus</name>
    <name type="common">Tapeworm</name>
    <dbReference type="NCBI Taxonomy" id="70667"/>
    <lineage>
        <taxon>Eukaryota</taxon>
        <taxon>Metazoa</taxon>
        <taxon>Spiralia</taxon>
        <taxon>Lophotrochozoa</taxon>
        <taxon>Platyhelminthes</taxon>
        <taxon>Cestoda</taxon>
        <taxon>Eucestoda</taxon>
        <taxon>Diphyllobothriidea</taxon>
        <taxon>Diphyllobothriidae</taxon>
        <taxon>Schistocephalus</taxon>
    </lineage>
</organism>
<gene>
    <name evidence="1" type="ORF">TR149262</name>
</gene>
<reference evidence="1" key="1">
    <citation type="submission" date="2016-01" db="EMBL/GenBank/DDBJ databases">
        <title>Reference transcriptome for the parasite Schistocephalus solidus: insights into the molecular evolution of parasitism.</title>
        <authorList>
            <person name="Hebert F.O."/>
            <person name="Grambauer S."/>
            <person name="Barber I."/>
            <person name="Landry C.R."/>
            <person name="Aubin-Horth N."/>
        </authorList>
    </citation>
    <scope>NUCLEOTIDE SEQUENCE</scope>
</reference>
<evidence type="ECO:0000313" key="1">
    <source>
        <dbReference type="EMBL" id="JAP59709.1"/>
    </source>
</evidence>
<sequence length="102" mass="11244">MQSPEVTRHQFATVRAVQPSDLVITRKWMARRQPAPRHVAAPIMCGICYLLTCPSPWWSNTSHTWQTASNIVIALRLVPFLQVTGLPARCSASSALSAAAYP</sequence>
<name>A0A0V0J350_SCHSO</name>